<comment type="caution">
    <text evidence="3">The sequence shown here is derived from an EMBL/GenBank/DDBJ whole genome shotgun (WGS) entry which is preliminary data.</text>
</comment>
<dbReference type="AlphaFoldDB" id="A0ABD1R7T1"/>
<gene>
    <name evidence="3" type="ORF">Adt_29243</name>
</gene>
<evidence type="ECO:0000256" key="1">
    <source>
        <dbReference type="SAM" id="MobiDB-lite"/>
    </source>
</evidence>
<accession>A0ABD1R7T1</accession>
<reference evidence="4" key="1">
    <citation type="submission" date="2024-07" db="EMBL/GenBank/DDBJ databases">
        <title>Two chromosome-level genome assemblies of Korean endemic species Abeliophyllum distichum and Forsythia ovata (Oleaceae).</title>
        <authorList>
            <person name="Jang H."/>
        </authorList>
    </citation>
    <scope>NUCLEOTIDE SEQUENCE [LARGE SCALE GENOMIC DNA]</scope>
</reference>
<name>A0ABD1R7T1_9LAMI</name>
<evidence type="ECO:0008006" key="5">
    <source>
        <dbReference type="Google" id="ProtNLM"/>
    </source>
</evidence>
<keyword evidence="4" id="KW-1185">Reference proteome</keyword>
<evidence type="ECO:0000313" key="4">
    <source>
        <dbReference type="Proteomes" id="UP001604336"/>
    </source>
</evidence>
<keyword evidence="2" id="KW-0732">Signal</keyword>
<evidence type="ECO:0000256" key="2">
    <source>
        <dbReference type="SAM" id="SignalP"/>
    </source>
</evidence>
<protein>
    <recommendedName>
        <fullName evidence="5">Anther-specific protein BCP1</fullName>
    </recommendedName>
</protein>
<feature type="signal peptide" evidence="2">
    <location>
        <begin position="1"/>
        <end position="21"/>
    </location>
</feature>
<dbReference type="EMBL" id="JBFOLK010000009">
    <property type="protein sequence ID" value="KAL2484487.1"/>
    <property type="molecule type" value="Genomic_DNA"/>
</dbReference>
<sequence length="105" mass="10033">MARQIVVLFFVFFAVVGLASAAVDPHASSAAVPAEGPLGDGSGNNVIGTTNGGYNGDAAPVGGPVPAGAFHDASPAESPKSAATTAEVTSVAGVVAAAVAGSFFF</sequence>
<organism evidence="3 4">
    <name type="scientific">Abeliophyllum distichum</name>
    <dbReference type="NCBI Taxonomy" id="126358"/>
    <lineage>
        <taxon>Eukaryota</taxon>
        <taxon>Viridiplantae</taxon>
        <taxon>Streptophyta</taxon>
        <taxon>Embryophyta</taxon>
        <taxon>Tracheophyta</taxon>
        <taxon>Spermatophyta</taxon>
        <taxon>Magnoliopsida</taxon>
        <taxon>eudicotyledons</taxon>
        <taxon>Gunneridae</taxon>
        <taxon>Pentapetalae</taxon>
        <taxon>asterids</taxon>
        <taxon>lamiids</taxon>
        <taxon>Lamiales</taxon>
        <taxon>Oleaceae</taxon>
        <taxon>Forsythieae</taxon>
        <taxon>Abeliophyllum</taxon>
    </lineage>
</organism>
<evidence type="ECO:0000313" key="3">
    <source>
        <dbReference type="EMBL" id="KAL2484487.1"/>
    </source>
</evidence>
<proteinExistence type="predicted"/>
<feature type="chain" id="PRO_5044857299" description="Anther-specific protein BCP1" evidence="2">
    <location>
        <begin position="22"/>
        <end position="105"/>
    </location>
</feature>
<feature type="compositionally biased region" description="Low complexity" evidence="1">
    <location>
        <begin position="58"/>
        <end position="69"/>
    </location>
</feature>
<dbReference type="Proteomes" id="UP001604336">
    <property type="component" value="Unassembled WGS sequence"/>
</dbReference>
<feature type="region of interest" description="Disordered" evidence="1">
    <location>
        <begin position="30"/>
        <end position="82"/>
    </location>
</feature>